<name>A0AAE1ATV2_9GAST</name>
<protein>
    <submittedName>
        <fullName evidence="1">Uncharacterized protein</fullName>
    </submittedName>
</protein>
<proteinExistence type="predicted"/>
<sequence length="150" mass="17184">MVDTTADECLIRPDPCQIQADPGTDHGGQWPDSDSDEAQAWMITRCEGRAVKLNSRGEKWLDNVQLIDWTLEQIGPRGQVIDGIPQSRSLHCPAPGDTARDSHWSGERKKYLLHRRRKLETMRWVVMSGLGYDVMGRDYWNVINRPRSLI</sequence>
<reference evidence="1" key="1">
    <citation type="journal article" date="2023" name="G3 (Bethesda)">
        <title>A reference genome for the long-term kleptoplast-retaining sea slug Elysia crispata morphotype clarki.</title>
        <authorList>
            <person name="Eastman K.E."/>
            <person name="Pendleton A.L."/>
            <person name="Shaikh M.A."/>
            <person name="Suttiyut T."/>
            <person name="Ogas R."/>
            <person name="Tomko P."/>
            <person name="Gavelis G."/>
            <person name="Widhalm J.R."/>
            <person name="Wisecaver J.H."/>
        </authorList>
    </citation>
    <scope>NUCLEOTIDE SEQUENCE</scope>
    <source>
        <strain evidence="1">ECLA1</strain>
    </source>
</reference>
<accession>A0AAE1ATV2</accession>
<dbReference type="AlphaFoldDB" id="A0AAE1ATV2"/>
<dbReference type="EMBL" id="JAWDGP010001166">
    <property type="protein sequence ID" value="KAK3793853.1"/>
    <property type="molecule type" value="Genomic_DNA"/>
</dbReference>
<keyword evidence="2" id="KW-1185">Reference proteome</keyword>
<organism evidence="1 2">
    <name type="scientific">Elysia crispata</name>
    <name type="common">lettuce slug</name>
    <dbReference type="NCBI Taxonomy" id="231223"/>
    <lineage>
        <taxon>Eukaryota</taxon>
        <taxon>Metazoa</taxon>
        <taxon>Spiralia</taxon>
        <taxon>Lophotrochozoa</taxon>
        <taxon>Mollusca</taxon>
        <taxon>Gastropoda</taxon>
        <taxon>Heterobranchia</taxon>
        <taxon>Euthyneura</taxon>
        <taxon>Panpulmonata</taxon>
        <taxon>Sacoglossa</taxon>
        <taxon>Placobranchoidea</taxon>
        <taxon>Plakobranchidae</taxon>
        <taxon>Elysia</taxon>
    </lineage>
</organism>
<dbReference type="Proteomes" id="UP001283361">
    <property type="component" value="Unassembled WGS sequence"/>
</dbReference>
<evidence type="ECO:0000313" key="2">
    <source>
        <dbReference type="Proteomes" id="UP001283361"/>
    </source>
</evidence>
<gene>
    <name evidence="1" type="ORF">RRG08_033430</name>
</gene>
<comment type="caution">
    <text evidence="1">The sequence shown here is derived from an EMBL/GenBank/DDBJ whole genome shotgun (WGS) entry which is preliminary data.</text>
</comment>
<evidence type="ECO:0000313" key="1">
    <source>
        <dbReference type="EMBL" id="KAK3793853.1"/>
    </source>
</evidence>